<feature type="region of interest" description="Disordered" evidence="1">
    <location>
        <begin position="1"/>
        <end position="33"/>
    </location>
</feature>
<feature type="compositionally biased region" description="Low complexity" evidence="1">
    <location>
        <begin position="212"/>
        <end position="238"/>
    </location>
</feature>
<feature type="region of interest" description="Disordered" evidence="1">
    <location>
        <begin position="160"/>
        <end position="238"/>
    </location>
</feature>
<protein>
    <submittedName>
        <fullName evidence="2">Uncharacterized protein</fullName>
    </submittedName>
</protein>
<sequence length="397" mass="43444">MDHSSRVPYRSPLRSGPGAHPQQESSYKESPRTWQQLQVEIAEESLLCSPRKTLFDDSAKPQESSVKTIRFDDLGKPMQDWILALQNDGRVTDDEINFFLEYVAVREVAKIFEYMGQGKTPFDIWRLLHGQVEARAEANRLAEAEGRYWDQKAHTEVAVQADASSSLADAEQPAEGARAQAEGQADAGAAASAEVAAANAENEAPTRAFRSAEAVTAAEPVGEGAGAAEETSKTAAEVEVSAQGFAQADAESMAAAAAPLEAQGLRPPPTGSELGPALEWASAQGLVEVGPVYMDAQFPAHVRTESRQAKDFARAARTKMAPLRSKAPAAPAQRTQQRWNQFRKDLCREEVELAASLHVLEDAWIYSNRAQAQHLSSKNYREREQYWAAAFERVEHP</sequence>
<evidence type="ECO:0000313" key="2">
    <source>
        <dbReference type="EMBL" id="CAD9004882.1"/>
    </source>
</evidence>
<name>A0A7S1N902_9EUGL</name>
<accession>A0A7S1N902</accession>
<gene>
    <name evidence="2" type="ORF">EGYM00392_LOCUS15969</name>
</gene>
<feature type="compositionally biased region" description="Low complexity" evidence="1">
    <location>
        <begin position="170"/>
        <end position="203"/>
    </location>
</feature>
<evidence type="ECO:0000256" key="1">
    <source>
        <dbReference type="SAM" id="MobiDB-lite"/>
    </source>
</evidence>
<reference evidence="2" key="1">
    <citation type="submission" date="2021-01" db="EMBL/GenBank/DDBJ databases">
        <authorList>
            <person name="Corre E."/>
            <person name="Pelletier E."/>
            <person name="Niang G."/>
            <person name="Scheremetjew M."/>
            <person name="Finn R."/>
            <person name="Kale V."/>
            <person name="Holt S."/>
            <person name="Cochrane G."/>
            <person name="Meng A."/>
            <person name="Brown T."/>
            <person name="Cohen L."/>
        </authorList>
    </citation>
    <scope>NUCLEOTIDE SEQUENCE</scope>
    <source>
        <strain evidence="2">NIES-381</strain>
    </source>
</reference>
<proteinExistence type="predicted"/>
<dbReference type="EMBL" id="HBGA01044011">
    <property type="protein sequence ID" value="CAD9004882.1"/>
    <property type="molecule type" value="Transcribed_RNA"/>
</dbReference>
<dbReference type="AlphaFoldDB" id="A0A7S1N902"/>
<organism evidence="2">
    <name type="scientific">Eutreptiella gymnastica</name>
    <dbReference type="NCBI Taxonomy" id="73025"/>
    <lineage>
        <taxon>Eukaryota</taxon>
        <taxon>Discoba</taxon>
        <taxon>Euglenozoa</taxon>
        <taxon>Euglenida</taxon>
        <taxon>Spirocuta</taxon>
        <taxon>Euglenophyceae</taxon>
        <taxon>Eutreptiales</taxon>
        <taxon>Eutreptiaceae</taxon>
        <taxon>Eutreptiella</taxon>
    </lineage>
</organism>